<dbReference type="Pfam" id="PF08659">
    <property type="entry name" value="KR"/>
    <property type="match status" value="1"/>
</dbReference>
<keyword evidence="3" id="KW-1185">Reference proteome</keyword>
<proteinExistence type="predicted"/>
<dbReference type="EMBL" id="ML978974">
    <property type="protein sequence ID" value="KAF1927026.1"/>
    <property type="molecule type" value="Genomic_DNA"/>
</dbReference>
<protein>
    <recommendedName>
        <fullName evidence="1">Ketoreductase (KR) domain-containing protein</fullName>
    </recommendedName>
</protein>
<name>A0A6A5RKX8_9PLEO</name>
<dbReference type="GeneID" id="54353938"/>
<dbReference type="InterPro" id="IPR013968">
    <property type="entry name" value="PKS_KR"/>
</dbReference>
<sequence length="179" mass="19825">MAFENIKAMTKVEANGSLVLHEELEDESLDFFIVTSSVASVTGNRKAILASPVNSGVGPEVITGIRNLEPDALQQCAWAKDRMFAHLTTQRSATNIEPDSKYSYRRQLSKRLTAPSTSSDEIRALVTDALVRGLGVLLQMEKIDETKTLLDLGIGTLLIAEIAIWARKELAYLRRSQYE</sequence>
<reference evidence="2" key="1">
    <citation type="journal article" date="2020" name="Stud. Mycol.">
        <title>101 Dothideomycetes genomes: a test case for predicting lifestyles and emergence of pathogens.</title>
        <authorList>
            <person name="Haridas S."/>
            <person name="Albert R."/>
            <person name="Binder M."/>
            <person name="Bloem J."/>
            <person name="Labutti K."/>
            <person name="Salamov A."/>
            <person name="Andreopoulos B."/>
            <person name="Baker S."/>
            <person name="Barry K."/>
            <person name="Bills G."/>
            <person name="Bluhm B."/>
            <person name="Cannon C."/>
            <person name="Castanera R."/>
            <person name="Culley D."/>
            <person name="Daum C."/>
            <person name="Ezra D."/>
            <person name="Gonzalez J."/>
            <person name="Henrissat B."/>
            <person name="Kuo A."/>
            <person name="Liang C."/>
            <person name="Lipzen A."/>
            <person name="Lutzoni F."/>
            <person name="Magnuson J."/>
            <person name="Mondo S."/>
            <person name="Nolan M."/>
            <person name="Ohm R."/>
            <person name="Pangilinan J."/>
            <person name="Park H.-J."/>
            <person name="Ramirez L."/>
            <person name="Alfaro M."/>
            <person name="Sun H."/>
            <person name="Tritt A."/>
            <person name="Yoshinaga Y."/>
            <person name="Zwiers L.-H."/>
            <person name="Turgeon B."/>
            <person name="Goodwin S."/>
            <person name="Spatafora J."/>
            <person name="Crous P."/>
            <person name="Grigoriev I."/>
        </authorList>
    </citation>
    <scope>NUCLEOTIDE SEQUENCE</scope>
    <source>
        <strain evidence="2">CBS 183.55</strain>
    </source>
</reference>
<gene>
    <name evidence="2" type="ORF">M421DRAFT_6584</name>
</gene>
<dbReference type="AlphaFoldDB" id="A0A6A5RKX8"/>
<dbReference type="Gene3D" id="3.40.50.720">
    <property type="entry name" value="NAD(P)-binding Rossmann-like Domain"/>
    <property type="match status" value="1"/>
</dbReference>
<accession>A0A6A5RKX8</accession>
<dbReference type="OrthoDB" id="3799923at2759"/>
<feature type="domain" description="Ketoreductase (KR)" evidence="1">
    <location>
        <begin position="1"/>
        <end position="46"/>
    </location>
</feature>
<dbReference type="RefSeq" id="XP_033447278.1">
    <property type="nucleotide sequence ID" value="XM_033596271.1"/>
</dbReference>
<organism evidence="2 3">
    <name type="scientific">Didymella exigua CBS 183.55</name>
    <dbReference type="NCBI Taxonomy" id="1150837"/>
    <lineage>
        <taxon>Eukaryota</taxon>
        <taxon>Fungi</taxon>
        <taxon>Dikarya</taxon>
        <taxon>Ascomycota</taxon>
        <taxon>Pezizomycotina</taxon>
        <taxon>Dothideomycetes</taxon>
        <taxon>Pleosporomycetidae</taxon>
        <taxon>Pleosporales</taxon>
        <taxon>Pleosporineae</taxon>
        <taxon>Didymellaceae</taxon>
        <taxon>Didymella</taxon>
    </lineage>
</organism>
<dbReference type="Proteomes" id="UP000800082">
    <property type="component" value="Unassembled WGS sequence"/>
</dbReference>
<evidence type="ECO:0000313" key="3">
    <source>
        <dbReference type="Proteomes" id="UP000800082"/>
    </source>
</evidence>
<evidence type="ECO:0000259" key="1">
    <source>
        <dbReference type="Pfam" id="PF08659"/>
    </source>
</evidence>
<evidence type="ECO:0000313" key="2">
    <source>
        <dbReference type="EMBL" id="KAF1927026.1"/>
    </source>
</evidence>